<dbReference type="Proteomes" id="UP000580250">
    <property type="component" value="Unassembled WGS sequence"/>
</dbReference>
<evidence type="ECO:0000256" key="6">
    <source>
        <dbReference type="ARBA" id="ARBA00022837"/>
    </source>
</evidence>
<evidence type="ECO:0000256" key="10">
    <source>
        <dbReference type="ARBA" id="ARBA00063143"/>
    </source>
</evidence>
<dbReference type="AlphaFoldDB" id="A0A6V7UVZ3"/>
<evidence type="ECO:0000256" key="9">
    <source>
        <dbReference type="ARBA" id="ARBA00056975"/>
    </source>
</evidence>
<organism evidence="14 15">
    <name type="scientific">Meloidogyne enterolobii</name>
    <name type="common">Root-knot nematode worm</name>
    <name type="synonym">Meloidogyne mayaguensis</name>
    <dbReference type="NCBI Taxonomy" id="390850"/>
    <lineage>
        <taxon>Eukaryota</taxon>
        <taxon>Metazoa</taxon>
        <taxon>Ecdysozoa</taxon>
        <taxon>Nematoda</taxon>
        <taxon>Chromadorea</taxon>
        <taxon>Rhabditida</taxon>
        <taxon>Tylenchina</taxon>
        <taxon>Tylenchomorpha</taxon>
        <taxon>Tylenchoidea</taxon>
        <taxon>Meloidogynidae</taxon>
        <taxon>Meloidogyninae</taxon>
        <taxon>Meloidogyne</taxon>
    </lineage>
</organism>
<evidence type="ECO:0000256" key="3">
    <source>
        <dbReference type="ARBA" id="ARBA00022729"/>
    </source>
</evidence>
<keyword evidence="4" id="KW-0677">Repeat</keyword>
<sequence>MAYIRLLFIPFLFLSIYSFPALSDKEEVPLNTVKRTRTSFDAKHMGEGKHDVEMDHKAVLGPDTDEYNDLPPEESKKRLRVLALKMDVDKDGFISPEELNEWVHNSLVNVDLEETKERFMDIDAGKEFRERIFHFSKIIDRDDFITWPEYTQEAFGISAEDEVKKVLSDSDDLKLLEEDRRYFAAADLNGDLKLNFEEFVAFQNPEHAEHMHDILIQNTLNEKDANKNGKIDLAEFLGDLANEQPKSEWFLSEQSRFQDEYDKNKDGVLDGEEMRAWLVPDLKQTAKQEADHLIESADENKDGKLSIDEVVNAYKIFVGSEVTNYGEHLLSVSHEEL</sequence>
<evidence type="ECO:0000313" key="14">
    <source>
        <dbReference type="EMBL" id="CAD2166577.1"/>
    </source>
</evidence>
<name>A0A6V7UVZ3_MELEN</name>
<dbReference type="OrthoDB" id="293868at2759"/>
<comment type="function">
    <text evidence="9">Probable molecular chaperone assisting protein biosynthesis and transport in the endoplasmic reticulum. Required for the proper biosynthesis and transport of pulmonary surfactant-associated protein A/SP-A, pulmonary surfactant-associated protein D/SP-D and the lipid transporter ABCA3. By regulating both the proper expression and the degradation through the endoplasmic reticulum-associated protein degradation pathway of these proteins plays a crucial role in pulmonary surfactant homeostasis. Has an anti-fibrotic activity by negatively regulating the secretion of type I and type III collagens. This calcium-binding protein also transiently associates with immature PCSK6 and regulates its secretion.</text>
</comment>
<dbReference type="InterPro" id="IPR011992">
    <property type="entry name" value="EF-hand-dom_pair"/>
</dbReference>
<dbReference type="PROSITE" id="PS50222">
    <property type="entry name" value="EF_HAND_2"/>
    <property type="match status" value="5"/>
</dbReference>
<dbReference type="Pfam" id="PF13202">
    <property type="entry name" value="EF-hand_5"/>
    <property type="match status" value="2"/>
</dbReference>
<dbReference type="PANTHER" id="PTHR10827">
    <property type="entry name" value="RETICULOCALBIN"/>
    <property type="match status" value="1"/>
</dbReference>
<keyword evidence="6" id="KW-0106">Calcium</keyword>
<dbReference type="InterPro" id="IPR002048">
    <property type="entry name" value="EF_hand_dom"/>
</dbReference>
<evidence type="ECO:0000256" key="7">
    <source>
        <dbReference type="ARBA" id="ARBA00023180"/>
    </source>
</evidence>
<accession>A0A6V7UVZ3</accession>
<feature type="domain" description="EF-hand" evidence="13">
    <location>
        <begin position="259"/>
        <end position="284"/>
    </location>
</feature>
<dbReference type="GO" id="GO:0005509">
    <property type="term" value="F:calcium ion binding"/>
    <property type="evidence" value="ECO:0007669"/>
    <property type="project" value="InterPro"/>
</dbReference>
<evidence type="ECO:0000256" key="4">
    <source>
        <dbReference type="ARBA" id="ARBA00022737"/>
    </source>
</evidence>
<protein>
    <recommendedName>
        <fullName evidence="11">Reticulocalbin-3</fullName>
    </recommendedName>
</protein>
<evidence type="ECO:0000256" key="11">
    <source>
        <dbReference type="ARBA" id="ARBA00072696"/>
    </source>
</evidence>
<comment type="subcellular location">
    <subcellularLocation>
        <location evidence="1">Endoplasmic reticulum lumen</location>
    </subcellularLocation>
</comment>
<dbReference type="PROSITE" id="PS00018">
    <property type="entry name" value="EF_HAND_1"/>
    <property type="match status" value="4"/>
</dbReference>
<evidence type="ECO:0000313" key="15">
    <source>
        <dbReference type="Proteomes" id="UP000580250"/>
    </source>
</evidence>
<dbReference type="SMART" id="SM00054">
    <property type="entry name" value="EFh"/>
    <property type="match status" value="5"/>
</dbReference>
<keyword evidence="8" id="KW-0143">Chaperone</keyword>
<dbReference type="GO" id="GO:0015031">
    <property type="term" value="P:protein transport"/>
    <property type="evidence" value="ECO:0007669"/>
    <property type="project" value="UniProtKB-ARBA"/>
</dbReference>
<comment type="caution">
    <text evidence="14">The sequence shown here is derived from an EMBL/GenBank/DDBJ whole genome shotgun (WGS) entry which is preliminary data.</text>
</comment>
<reference evidence="14 15" key="1">
    <citation type="submission" date="2020-08" db="EMBL/GenBank/DDBJ databases">
        <authorList>
            <person name="Koutsovoulos G."/>
            <person name="Danchin GJ E."/>
        </authorList>
    </citation>
    <scope>NUCLEOTIDE SEQUENCE [LARGE SCALE GENOMIC DNA]</scope>
</reference>
<feature type="chain" id="PRO_5028435990" description="Reticulocalbin-3" evidence="12">
    <location>
        <begin position="24"/>
        <end position="337"/>
    </location>
</feature>
<evidence type="ECO:0000256" key="5">
    <source>
        <dbReference type="ARBA" id="ARBA00022824"/>
    </source>
</evidence>
<feature type="domain" description="EF-hand" evidence="13">
    <location>
        <begin position="285"/>
        <end position="320"/>
    </location>
</feature>
<dbReference type="Pfam" id="PF13499">
    <property type="entry name" value="EF-hand_7"/>
    <property type="match status" value="1"/>
</dbReference>
<gene>
    <name evidence="14" type="ORF">MENT_LOCUS17930</name>
</gene>
<feature type="domain" description="EF-hand" evidence="13">
    <location>
        <begin position="74"/>
        <end position="109"/>
    </location>
</feature>
<keyword evidence="3 12" id="KW-0732">Signal</keyword>
<feature type="signal peptide" evidence="12">
    <location>
        <begin position="1"/>
        <end position="23"/>
    </location>
</feature>
<dbReference type="EMBL" id="CAJEWN010000119">
    <property type="protein sequence ID" value="CAD2166577.1"/>
    <property type="molecule type" value="Genomic_DNA"/>
</dbReference>
<dbReference type="GO" id="GO:0005788">
    <property type="term" value="C:endoplasmic reticulum lumen"/>
    <property type="evidence" value="ECO:0007669"/>
    <property type="project" value="UniProtKB-SubCell"/>
</dbReference>
<keyword evidence="7" id="KW-0325">Glycoprotein</keyword>
<feature type="domain" description="EF-hand" evidence="13">
    <location>
        <begin position="174"/>
        <end position="209"/>
    </location>
</feature>
<evidence type="ECO:0000256" key="8">
    <source>
        <dbReference type="ARBA" id="ARBA00023186"/>
    </source>
</evidence>
<evidence type="ECO:0000256" key="1">
    <source>
        <dbReference type="ARBA" id="ARBA00004319"/>
    </source>
</evidence>
<proteinExistence type="predicted"/>
<dbReference type="PANTHER" id="PTHR10827:SF95">
    <property type="entry name" value="LD34388P"/>
    <property type="match status" value="1"/>
</dbReference>
<dbReference type="SUPFAM" id="SSF47473">
    <property type="entry name" value="EF-hand"/>
    <property type="match status" value="2"/>
</dbReference>
<dbReference type="InterPro" id="IPR018247">
    <property type="entry name" value="EF_Hand_1_Ca_BS"/>
</dbReference>
<dbReference type="Gene3D" id="1.10.238.10">
    <property type="entry name" value="EF-hand"/>
    <property type="match status" value="3"/>
</dbReference>
<evidence type="ECO:0000256" key="2">
    <source>
        <dbReference type="ARBA" id="ARBA00022723"/>
    </source>
</evidence>
<dbReference type="FunFam" id="1.10.238.10:FF:000104">
    <property type="entry name" value="calumenin isoform X1"/>
    <property type="match status" value="1"/>
</dbReference>
<evidence type="ECO:0000256" key="12">
    <source>
        <dbReference type="SAM" id="SignalP"/>
    </source>
</evidence>
<keyword evidence="2" id="KW-0479">Metal-binding</keyword>
<keyword evidence="5" id="KW-0256">Endoplasmic reticulum</keyword>
<evidence type="ECO:0000259" key="13">
    <source>
        <dbReference type="PROSITE" id="PS50222"/>
    </source>
</evidence>
<comment type="subunit">
    <text evidence="10">Interacts with PCSK6 (immature form including the propeptide); probably involved in the maturation and the secretion of PCSK6.</text>
</comment>
<feature type="domain" description="EF-hand" evidence="13">
    <location>
        <begin position="211"/>
        <end position="246"/>
    </location>
</feature>